<proteinExistence type="predicted"/>
<name>A0A645CM66_9ZZZZ</name>
<accession>A0A645CM66</accession>
<sequence>MQLHAHGRRQHVHHHLVFAVQDHQTLVAEDARLRSRIGLQAAVPVEMILRDVEHRGGRGLEALDAVELKAGQLQHPDLGQRVFVQMERERVQQRGADVARHRHGLLGALHQQRGERGHRGLAVGAGDGQHCGLIVARNRQFAQRQRVKIQLATHGNVGGMRGLDRGGDGCREQAGRAVDRIDGLAVHQIGAHLTGHKAHLWQLLLQGGELRRRFACVGHRHFGTAFRAPACHGEARSAQAQNQHALALQFRHEDGLRLGIVGIASVVSSICCIRRFVGHGLAFVWHFHHSGGGSIRLRLVLALHIGKDARHELGSFGSGRLGGRNKVGSVAQE</sequence>
<dbReference type="EMBL" id="VSSQ01028241">
    <property type="protein sequence ID" value="MPM77872.1"/>
    <property type="molecule type" value="Genomic_DNA"/>
</dbReference>
<reference evidence="1" key="1">
    <citation type="submission" date="2019-08" db="EMBL/GenBank/DDBJ databases">
        <authorList>
            <person name="Kucharzyk K."/>
            <person name="Murdoch R.W."/>
            <person name="Higgins S."/>
            <person name="Loffler F."/>
        </authorList>
    </citation>
    <scope>NUCLEOTIDE SEQUENCE</scope>
</reference>
<evidence type="ECO:0000313" key="1">
    <source>
        <dbReference type="EMBL" id="MPM77872.1"/>
    </source>
</evidence>
<organism evidence="1">
    <name type="scientific">bioreactor metagenome</name>
    <dbReference type="NCBI Taxonomy" id="1076179"/>
    <lineage>
        <taxon>unclassified sequences</taxon>
        <taxon>metagenomes</taxon>
        <taxon>ecological metagenomes</taxon>
    </lineage>
</organism>
<dbReference type="AlphaFoldDB" id="A0A645CM66"/>
<comment type="caution">
    <text evidence="1">The sequence shown here is derived from an EMBL/GenBank/DDBJ whole genome shotgun (WGS) entry which is preliminary data.</text>
</comment>
<protein>
    <submittedName>
        <fullName evidence="1">Uncharacterized protein</fullName>
    </submittedName>
</protein>
<gene>
    <name evidence="1" type="ORF">SDC9_124880</name>
</gene>